<dbReference type="Gene3D" id="3.40.50.300">
    <property type="entry name" value="P-loop containing nucleotide triphosphate hydrolases"/>
    <property type="match status" value="1"/>
</dbReference>
<evidence type="ECO:0000313" key="7">
    <source>
        <dbReference type="Proteomes" id="UP000824099"/>
    </source>
</evidence>
<proteinExistence type="inferred from homology"/>
<evidence type="ECO:0000256" key="2">
    <source>
        <dbReference type="ARBA" id="ARBA00022448"/>
    </source>
</evidence>
<dbReference type="Pfam" id="PF00005">
    <property type="entry name" value="ABC_tran"/>
    <property type="match status" value="1"/>
</dbReference>
<dbReference type="InterPro" id="IPR027417">
    <property type="entry name" value="P-loop_NTPase"/>
</dbReference>
<dbReference type="InterPro" id="IPR003593">
    <property type="entry name" value="AAA+_ATPase"/>
</dbReference>
<keyword evidence="3" id="KW-0547">Nucleotide-binding</keyword>
<evidence type="ECO:0000256" key="4">
    <source>
        <dbReference type="ARBA" id="ARBA00022840"/>
    </source>
</evidence>
<dbReference type="GO" id="GO:0016887">
    <property type="term" value="F:ATP hydrolysis activity"/>
    <property type="evidence" value="ECO:0007669"/>
    <property type="project" value="InterPro"/>
</dbReference>
<accession>A0A9D1MQU3</accession>
<name>A0A9D1MQU3_9FIRM</name>
<dbReference type="EMBL" id="DVNI01000093">
    <property type="protein sequence ID" value="HIU64512.1"/>
    <property type="molecule type" value="Genomic_DNA"/>
</dbReference>
<dbReference type="SMART" id="SM00382">
    <property type="entry name" value="AAA"/>
    <property type="match status" value="1"/>
</dbReference>
<dbReference type="PROSITE" id="PS50893">
    <property type="entry name" value="ABC_TRANSPORTER_2"/>
    <property type="match status" value="1"/>
</dbReference>
<dbReference type="InterPro" id="IPR050153">
    <property type="entry name" value="Metal_Ion_Import_ABC"/>
</dbReference>
<dbReference type="PROSITE" id="PS00211">
    <property type="entry name" value="ABC_TRANSPORTER_1"/>
    <property type="match status" value="1"/>
</dbReference>
<evidence type="ECO:0000256" key="3">
    <source>
        <dbReference type="ARBA" id="ARBA00022741"/>
    </source>
</evidence>
<evidence type="ECO:0000256" key="1">
    <source>
        <dbReference type="ARBA" id="ARBA00005417"/>
    </source>
</evidence>
<dbReference type="PANTHER" id="PTHR42734:SF17">
    <property type="entry name" value="METAL TRANSPORT SYSTEM ATP-BINDING PROTEIN TM_0124-RELATED"/>
    <property type="match status" value="1"/>
</dbReference>
<reference evidence="6" key="1">
    <citation type="submission" date="2020-10" db="EMBL/GenBank/DDBJ databases">
        <authorList>
            <person name="Gilroy R."/>
        </authorList>
    </citation>
    <scope>NUCLEOTIDE SEQUENCE</scope>
    <source>
        <strain evidence="6">CHK160-1198</strain>
    </source>
</reference>
<keyword evidence="2" id="KW-0813">Transport</keyword>
<dbReference type="InterPro" id="IPR003439">
    <property type="entry name" value="ABC_transporter-like_ATP-bd"/>
</dbReference>
<comment type="similarity">
    <text evidence="1">Belongs to the ABC transporter superfamily.</text>
</comment>
<comment type="caution">
    <text evidence="6">The sequence shown here is derived from an EMBL/GenBank/DDBJ whole genome shotgun (WGS) entry which is preliminary data.</text>
</comment>
<dbReference type="SUPFAM" id="SSF52540">
    <property type="entry name" value="P-loop containing nucleoside triphosphate hydrolases"/>
    <property type="match status" value="1"/>
</dbReference>
<evidence type="ECO:0000313" key="6">
    <source>
        <dbReference type="EMBL" id="HIU64512.1"/>
    </source>
</evidence>
<reference evidence="6" key="2">
    <citation type="journal article" date="2021" name="PeerJ">
        <title>Extensive microbial diversity within the chicken gut microbiome revealed by metagenomics and culture.</title>
        <authorList>
            <person name="Gilroy R."/>
            <person name="Ravi A."/>
            <person name="Getino M."/>
            <person name="Pursley I."/>
            <person name="Horton D.L."/>
            <person name="Alikhan N.F."/>
            <person name="Baker D."/>
            <person name="Gharbi K."/>
            <person name="Hall N."/>
            <person name="Watson M."/>
            <person name="Adriaenssens E.M."/>
            <person name="Foster-Nyarko E."/>
            <person name="Jarju S."/>
            <person name="Secka A."/>
            <person name="Antonio M."/>
            <person name="Oren A."/>
            <person name="Chaudhuri R.R."/>
            <person name="La Ragione R."/>
            <person name="Hildebrand F."/>
            <person name="Pallen M.J."/>
        </authorList>
    </citation>
    <scope>NUCLEOTIDE SEQUENCE</scope>
    <source>
        <strain evidence="6">CHK160-1198</strain>
    </source>
</reference>
<evidence type="ECO:0000259" key="5">
    <source>
        <dbReference type="PROSITE" id="PS50893"/>
    </source>
</evidence>
<gene>
    <name evidence="6" type="ORF">IAB06_05725</name>
</gene>
<organism evidence="6 7">
    <name type="scientific">Candidatus Avacidaminococcus intestinavium</name>
    <dbReference type="NCBI Taxonomy" id="2840684"/>
    <lineage>
        <taxon>Bacteria</taxon>
        <taxon>Bacillati</taxon>
        <taxon>Bacillota</taxon>
        <taxon>Negativicutes</taxon>
        <taxon>Acidaminococcales</taxon>
        <taxon>Acidaminococcaceae</taxon>
        <taxon>Acidaminococcaceae incertae sedis</taxon>
        <taxon>Candidatus Avacidaminococcus</taxon>
    </lineage>
</organism>
<dbReference type="AlphaFoldDB" id="A0A9D1MQU3"/>
<dbReference type="GO" id="GO:0005524">
    <property type="term" value="F:ATP binding"/>
    <property type="evidence" value="ECO:0007669"/>
    <property type="project" value="UniProtKB-KW"/>
</dbReference>
<protein>
    <submittedName>
        <fullName evidence="6">Metal ABC transporter ATP-binding protein</fullName>
    </submittedName>
</protein>
<dbReference type="Proteomes" id="UP000824099">
    <property type="component" value="Unassembled WGS sequence"/>
</dbReference>
<feature type="domain" description="ABC transporter" evidence="5">
    <location>
        <begin position="21"/>
        <end position="252"/>
    </location>
</feature>
<keyword evidence="4 6" id="KW-0067">ATP-binding</keyword>
<sequence length="269" mass="29480">MSLSIKKADSLNSRCHKLCCTKLNNFGVNIGENTIFTNVNMHIHCGELTAIIGRNGAGKSTLLKAILGEIAHEGTLTYHDAKDLHTGRPRIGYVPQALRFDAGSPTSVLDLFTACLSRRPAWLRSSAENRLQAQKALANVQAEHLLDRRLGALSGGELQRVLVALALEPVPDLLLLDEPVTGIDQNGLEVFYAMVSALRKQHDLSIIIISHDFDFVARYADRVVLLEKTVVASGTPQEVFSDPKTNSIFNLNAQFWHNLASSARNGECK</sequence>
<dbReference type="InterPro" id="IPR017871">
    <property type="entry name" value="ABC_transporter-like_CS"/>
</dbReference>
<dbReference type="PANTHER" id="PTHR42734">
    <property type="entry name" value="METAL TRANSPORT SYSTEM ATP-BINDING PROTEIN TM_0124-RELATED"/>
    <property type="match status" value="1"/>
</dbReference>